<evidence type="ECO:0000313" key="3">
    <source>
        <dbReference type="Proteomes" id="UP000886687"/>
    </source>
</evidence>
<proteinExistence type="predicted"/>
<accession>A0A9E4N2Q8</accession>
<name>A0A9E4N2Q8_9GAMM</name>
<dbReference type="Proteomes" id="UP000886687">
    <property type="component" value="Unassembled WGS sequence"/>
</dbReference>
<feature type="transmembrane region" description="Helical" evidence="1">
    <location>
        <begin position="43"/>
        <end position="63"/>
    </location>
</feature>
<comment type="caution">
    <text evidence="2">The sequence shown here is derived from an EMBL/GenBank/DDBJ whole genome shotgun (WGS) entry which is preliminary data.</text>
</comment>
<keyword evidence="1" id="KW-0812">Transmembrane</keyword>
<evidence type="ECO:0000313" key="2">
    <source>
        <dbReference type="EMBL" id="MCG7941120.1"/>
    </source>
</evidence>
<evidence type="ECO:0000256" key="1">
    <source>
        <dbReference type="SAM" id="Phobius"/>
    </source>
</evidence>
<gene>
    <name evidence="2" type="ORF">JAZ04_19985</name>
</gene>
<keyword evidence="1" id="KW-1133">Transmembrane helix</keyword>
<organism evidence="2 3">
    <name type="scientific">Candidatus Thiodiazotropha lotti</name>
    <dbReference type="NCBI Taxonomy" id="2792787"/>
    <lineage>
        <taxon>Bacteria</taxon>
        <taxon>Pseudomonadati</taxon>
        <taxon>Pseudomonadota</taxon>
        <taxon>Gammaproteobacteria</taxon>
        <taxon>Chromatiales</taxon>
        <taxon>Sedimenticolaceae</taxon>
        <taxon>Candidatus Thiodiazotropha</taxon>
    </lineage>
</organism>
<sequence>MKPNLKQSLIEHLESVRLDDARLDELEALQRTRSARSWWHSRTLQLFAAACLLVALVVSWLPFEQPDLLHAIAEEAVMNHLAQTPLEVHGTTIAELDGHFDQLGFRLVEPLAPAEGARLLGGRYCSLQGVTAAQLRRHDAQGRTQNLYQVPYRPASMGELPDPALGEQPRTLEMRGLRVDLWVERGLLFALTRD</sequence>
<keyword evidence="1" id="KW-0472">Membrane</keyword>
<evidence type="ECO:0008006" key="4">
    <source>
        <dbReference type="Google" id="ProtNLM"/>
    </source>
</evidence>
<dbReference type="EMBL" id="JAEPDI010000020">
    <property type="protein sequence ID" value="MCG7941120.1"/>
    <property type="molecule type" value="Genomic_DNA"/>
</dbReference>
<reference evidence="2" key="1">
    <citation type="journal article" date="2021" name="Proc. Natl. Acad. Sci. U.S.A.">
        <title>Global biogeography of chemosynthetic symbionts reveals both localized and globally distributed symbiont groups. .</title>
        <authorList>
            <person name="Osvatic J.T."/>
            <person name="Wilkins L.G.E."/>
            <person name="Leibrecht L."/>
            <person name="Leray M."/>
            <person name="Zauner S."/>
            <person name="Polzin J."/>
            <person name="Camacho Y."/>
            <person name="Gros O."/>
            <person name="van Gils J.A."/>
            <person name="Eisen J.A."/>
            <person name="Petersen J.M."/>
            <person name="Yuen B."/>
        </authorList>
    </citation>
    <scope>NUCLEOTIDE SEQUENCE</scope>
    <source>
        <strain evidence="2">MAGL173</strain>
    </source>
</reference>
<protein>
    <recommendedName>
        <fullName evidence="4">DUF3379 domain-containing protein</fullName>
    </recommendedName>
</protein>
<dbReference type="AlphaFoldDB" id="A0A9E4N2Q8"/>